<proteinExistence type="predicted"/>
<keyword evidence="1" id="KW-0732">Signal</keyword>
<organism evidence="2 3">
    <name type="scientific">Paraburkholderia fungorum</name>
    <dbReference type="NCBI Taxonomy" id="134537"/>
    <lineage>
        <taxon>Bacteria</taxon>
        <taxon>Pseudomonadati</taxon>
        <taxon>Pseudomonadota</taxon>
        <taxon>Betaproteobacteria</taxon>
        <taxon>Burkholderiales</taxon>
        <taxon>Burkholderiaceae</taxon>
        <taxon>Paraburkholderia</taxon>
    </lineage>
</organism>
<name>A0A1H1AA41_9BURK</name>
<dbReference type="PROSITE" id="PS51257">
    <property type="entry name" value="PROKAR_LIPOPROTEIN"/>
    <property type="match status" value="1"/>
</dbReference>
<sequence>MKGRFAACMVSISALAALTGCVSVQPKSISQDSAAALHGKTVVVDAYESPGFTAMTPGKAALGLIGAGLMISEGRSFIHGNQIADPAVAIGNGLAQEMATKYAVVVKATSDVKPLTTDAIDAIVAQYPDSDLIMDSHTVNWAYAYFPDHWGTYRLIYAARIRLIDAHTKTVLAEGLCKQVPDYSPDMPDYDTLTGNGAAWTKAKLSSYAESCVSEFGASSLDLPQMAHQATAAQPGATQAH</sequence>
<gene>
    <name evidence="2" type="ORF">SAMN05443245_1099</name>
</gene>
<evidence type="ECO:0008006" key="4">
    <source>
        <dbReference type="Google" id="ProtNLM"/>
    </source>
</evidence>
<evidence type="ECO:0000313" key="2">
    <source>
        <dbReference type="EMBL" id="SDQ36543.1"/>
    </source>
</evidence>
<accession>A0A1H1AA41</accession>
<dbReference type="Proteomes" id="UP000183487">
    <property type="component" value="Unassembled WGS sequence"/>
</dbReference>
<dbReference type="AlphaFoldDB" id="A0A1H1AA41"/>
<protein>
    <recommendedName>
        <fullName evidence="4">Lipoprotein</fullName>
    </recommendedName>
</protein>
<feature type="signal peptide" evidence="1">
    <location>
        <begin position="1"/>
        <end position="16"/>
    </location>
</feature>
<evidence type="ECO:0000313" key="3">
    <source>
        <dbReference type="Proteomes" id="UP000183487"/>
    </source>
</evidence>
<keyword evidence="3" id="KW-1185">Reference proteome</keyword>
<dbReference type="EMBL" id="FNKP01000001">
    <property type="protein sequence ID" value="SDQ36543.1"/>
    <property type="molecule type" value="Genomic_DNA"/>
</dbReference>
<reference evidence="3" key="1">
    <citation type="submission" date="2016-10" db="EMBL/GenBank/DDBJ databases">
        <authorList>
            <person name="Varghese N."/>
        </authorList>
    </citation>
    <scope>NUCLEOTIDE SEQUENCE [LARGE SCALE GENOMIC DNA]</scope>
    <source>
        <strain evidence="3">GAS106B</strain>
    </source>
</reference>
<feature type="chain" id="PRO_5010343410" description="Lipoprotein" evidence="1">
    <location>
        <begin position="17"/>
        <end position="241"/>
    </location>
</feature>
<evidence type="ECO:0000256" key="1">
    <source>
        <dbReference type="SAM" id="SignalP"/>
    </source>
</evidence>